<feature type="region of interest" description="Disordered" evidence="12">
    <location>
        <begin position="343"/>
        <end position="368"/>
    </location>
</feature>
<keyword evidence="5" id="KW-0547">Nucleotide-binding</keyword>
<keyword evidence="4" id="KW-0808">Transferase</keyword>
<dbReference type="InterPro" id="IPR003607">
    <property type="entry name" value="HD/PDEase_dom"/>
</dbReference>
<feature type="region of interest" description="Disordered" evidence="12">
    <location>
        <begin position="131"/>
        <end position="192"/>
    </location>
</feature>
<dbReference type="InterPro" id="IPR007685">
    <property type="entry name" value="RelA_SpoT"/>
</dbReference>
<dbReference type="GO" id="GO:0005525">
    <property type="term" value="F:GTP binding"/>
    <property type="evidence" value="ECO:0007669"/>
    <property type="project" value="UniProtKB-KW"/>
</dbReference>
<dbReference type="SMART" id="SM00471">
    <property type="entry name" value="HDc"/>
    <property type="match status" value="1"/>
</dbReference>
<dbReference type="Pfam" id="PF04607">
    <property type="entry name" value="RelA_SpoT"/>
    <property type="match status" value="1"/>
</dbReference>
<reference evidence="14" key="1">
    <citation type="submission" date="2015-04" db="UniProtKB">
        <authorList>
            <consortium name="EnsemblPlants"/>
        </authorList>
    </citation>
    <scope>IDENTIFICATION</scope>
</reference>
<evidence type="ECO:0000256" key="1">
    <source>
        <dbReference type="ARBA" id="ARBA00004474"/>
    </source>
</evidence>
<dbReference type="Gene3D" id="3.30.460.10">
    <property type="entry name" value="Beta Polymerase, domain 2"/>
    <property type="match status" value="1"/>
</dbReference>
<dbReference type="SMART" id="SM00028">
    <property type="entry name" value="TPR"/>
    <property type="match status" value="2"/>
</dbReference>
<dbReference type="CDD" id="cd00077">
    <property type="entry name" value="HDc"/>
    <property type="match status" value="1"/>
</dbReference>
<dbReference type="GO" id="GO:0008728">
    <property type="term" value="F:GTP diphosphokinase activity"/>
    <property type="evidence" value="ECO:0007669"/>
    <property type="project" value="UniProtKB-EC"/>
</dbReference>
<name>A0A0E0D098_9ORYZ</name>
<keyword evidence="10" id="KW-0802">TPR repeat</keyword>
<dbReference type="Gene3D" id="1.25.40.10">
    <property type="entry name" value="Tetratricopeptide repeat domain"/>
    <property type="match status" value="1"/>
</dbReference>
<evidence type="ECO:0000259" key="13">
    <source>
        <dbReference type="PROSITE" id="PS51831"/>
    </source>
</evidence>
<organism evidence="14">
    <name type="scientific">Oryza meridionalis</name>
    <dbReference type="NCBI Taxonomy" id="40149"/>
    <lineage>
        <taxon>Eukaryota</taxon>
        <taxon>Viridiplantae</taxon>
        <taxon>Streptophyta</taxon>
        <taxon>Embryophyta</taxon>
        <taxon>Tracheophyta</taxon>
        <taxon>Spermatophyta</taxon>
        <taxon>Magnoliopsida</taxon>
        <taxon>Liliopsida</taxon>
        <taxon>Poales</taxon>
        <taxon>Poaceae</taxon>
        <taxon>BOP clade</taxon>
        <taxon>Oryzoideae</taxon>
        <taxon>Oryzeae</taxon>
        <taxon>Oryzinae</taxon>
        <taxon>Oryza</taxon>
    </lineage>
</organism>
<comment type="similarity">
    <text evidence="2">Belongs to the RelA/SpoT family.</text>
</comment>
<dbReference type="InterPro" id="IPR011990">
    <property type="entry name" value="TPR-like_helical_dom_sf"/>
</dbReference>
<dbReference type="InterPro" id="IPR012676">
    <property type="entry name" value="TGS-like"/>
</dbReference>
<dbReference type="InterPro" id="IPR006674">
    <property type="entry name" value="HD_domain"/>
</dbReference>
<feature type="compositionally biased region" description="Polar residues" evidence="12">
    <location>
        <begin position="64"/>
        <end position="78"/>
    </location>
</feature>
<dbReference type="SUPFAM" id="SSF81301">
    <property type="entry name" value="Nucleotidyltransferase"/>
    <property type="match status" value="1"/>
</dbReference>
<keyword evidence="6" id="KW-0067">ATP-binding</keyword>
<feature type="compositionally biased region" description="Low complexity" evidence="12">
    <location>
        <begin position="1"/>
        <end position="23"/>
    </location>
</feature>
<evidence type="ECO:0000256" key="3">
    <source>
        <dbReference type="ARBA" id="ARBA00013251"/>
    </source>
</evidence>
<dbReference type="STRING" id="40149.A0A0E0D098"/>
<keyword evidence="15" id="KW-1185">Reference proteome</keyword>
<dbReference type="Gramene" id="OMERI03G15010.3">
    <property type="protein sequence ID" value="OMERI03G15010.3"/>
    <property type="gene ID" value="OMERI03G15010"/>
</dbReference>
<accession>A0A0E0D098</accession>
<dbReference type="Proteomes" id="UP000008021">
    <property type="component" value="Chromosome 3"/>
</dbReference>
<dbReference type="FunFam" id="1.10.3210.10:FF:000001">
    <property type="entry name" value="GTP pyrophosphokinase RelA"/>
    <property type="match status" value="1"/>
</dbReference>
<dbReference type="GO" id="GO:0005524">
    <property type="term" value="F:ATP binding"/>
    <property type="evidence" value="ECO:0007669"/>
    <property type="project" value="UniProtKB-KW"/>
</dbReference>
<evidence type="ECO:0000313" key="15">
    <source>
        <dbReference type="Proteomes" id="UP000008021"/>
    </source>
</evidence>
<keyword evidence="8" id="KW-0346">Stress response</keyword>
<feature type="compositionally biased region" description="Low complexity" evidence="12">
    <location>
        <begin position="277"/>
        <end position="286"/>
    </location>
</feature>
<dbReference type="InterPro" id="IPR019734">
    <property type="entry name" value="TPR_rpt"/>
</dbReference>
<dbReference type="SUPFAM" id="SSF48452">
    <property type="entry name" value="TPR-like"/>
    <property type="match status" value="1"/>
</dbReference>
<evidence type="ECO:0000256" key="4">
    <source>
        <dbReference type="ARBA" id="ARBA00022679"/>
    </source>
</evidence>
<dbReference type="InterPro" id="IPR012675">
    <property type="entry name" value="Beta-grasp_dom_sf"/>
</dbReference>
<dbReference type="InterPro" id="IPR004095">
    <property type="entry name" value="TGS"/>
</dbReference>
<reference evidence="14" key="2">
    <citation type="submission" date="2018-05" db="EMBL/GenBank/DDBJ databases">
        <title>OmerRS3 (Oryza meridionalis Reference Sequence Version 3).</title>
        <authorList>
            <person name="Zhang J."/>
            <person name="Kudrna D."/>
            <person name="Lee S."/>
            <person name="Talag J."/>
            <person name="Welchert J."/>
            <person name="Wing R.A."/>
        </authorList>
    </citation>
    <scope>NUCLEOTIDE SEQUENCE [LARGE SCALE GENOMIC DNA]</scope>
    <source>
        <strain evidence="14">cv. OR44</strain>
    </source>
</reference>
<feature type="domain" description="HD" evidence="13">
    <location>
        <begin position="569"/>
        <end position="676"/>
    </location>
</feature>
<dbReference type="HOGENOM" id="CLU_273244_0_0_1"/>
<dbReference type="GO" id="GO:0009536">
    <property type="term" value="C:plastid"/>
    <property type="evidence" value="ECO:0007669"/>
    <property type="project" value="UniProtKB-SubCell"/>
</dbReference>
<evidence type="ECO:0000256" key="11">
    <source>
        <dbReference type="SAM" id="Coils"/>
    </source>
</evidence>
<evidence type="ECO:0000256" key="5">
    <source>
        <dbReference type="ARBA" id="ARBA00022741"/>
    </source>
</evidence>
<dbReference type="Gene3D" id="1.10.3210.10">
    <property type="entry name" value="Hypothetical protein af1432"/>
    <property type="match status" value="1"/>
</dbReference>
<evidence type="ECO:0000256" key="12">
    <source>
        <dbReference type="SAM" id="MobiDB-lite"/>
    </source>
</evidence>
<dbReference type="CDD" id="cd05399">
    <property type="entry name" value="NT_Rel-Spo_like"/>
    <property type="match status" value="1"/>
</dbReference>
<dbReference type="SMART" id="SM00954">
    <property type="entry name" value="RelA_SpoT"/>
    <property type="match status" value="1"/>
</dbReference>
<feature type="compositionally biased region" description="Gly residues" evidence="12">
    <location>
        <begin position="47"/>
        <end position="62"/>
    </location>
</feature>
<feature type="repeat" description="TPR" evidence="10">
    <location>
        <begin position="409"/>
        <end position="442"/>
    </location>
</feature>
<evidence type="ECO:0000313" key="14">
    <source>
        <dbReference type="EnsemblPlants" id="OMERI03G15010.3"/>
    </source>
</evidence>
<proteinExistence type="inferred from homology"/>
<protein>
    <recommendedName>
        <fullName evidence="3">GTP diphosphokinase</fullName>
        <ecNumber evidence="3">2.7.6.5</ecNumber>
    </recommendedName>
</protein>
<dbReference type="PROSITE" id="PS50005">
    <property type="entry name" value="TPR"/>
    <property type="match status" value="1"/>
</dbReference>
<dbReference type="EC" id="2.7.6.5" evidence="3"/>
<dbReference type="PANTHER" id="PTHR43061">
    <property type="entry name" value="GTP DIPHOSPHOKINASE RSH1, CHLOROPLASTIC-RELATED"/>
    <property type="match status" value="1"/>
</dbReference>
<dbReference type="Pfam" id="PF02824">
    <property type="entry name" value="TGS"/>
    <property type="match status" value="1"/>
</dbReference>
<sequence length="1179" mass="127043">MNSYSGDRSSSSSSRPTTTSFDSYQFDFGVNSSRSSASRPLRPGPGATAGGAAAAGGGGGGSAWTHQPAKTASWTHQLSPAAAAGAGSGPTSMVGDIFGRSWSSAAPSSGLGIPQANNPGLFSDLLGSALGSSSRGQSNAPLRSAAPQTYKPANANPNPSGSPFSMGGMASTLPKTTTGSPMSSGGGGYGVGGRPMKPAGMASAAAAQPMMGLKKDPFGSIDPFAAKPGSMNAAKKANPVKPDQGFGAFQGVNSGGIAGLSGFQTADSGFGGFQSSGAAKPSSFTPPSAPAPAPAPAAAAANSGVDHLDSLFASTTAAPTAASNGGGGGDMFGEMDGWVDVEADFGSGDSGGATTELEGLPPPPSGLTASAAKSKGMDNYKGGQYADAIKWLSWAVVLIEKSGKDADIVEVLSSRASSYKEVGEYKKAIADCSKVLEKDKDNVSVLVQRALLYESSEKYRLGAEDLRLLLHITWAEGINKGKFGYGSSANSFPTGNFFRSWSTSVDPTWRVFCYSSSESFNRISPETLWEDLKPAISYLQPEELNFVHDALKLAYEAHNGQKRRSGEPFIIHPVEVARILGEHELDWESIAAGLLHDTVEDTDMVTFERIENEFGVTVRRIVEGETKVSKLGKLQCKNEGNSKQDVKAEDLRQMFLAMTEEVRVIIVKLADRLHNMRTLTHMPQHKQYAIAMETLQVFAPLAKLLGMYRIKSELEYLSFMYMNPGDFAELKKRVEDLYKAHEQELEEANQILGEKIAEDQFLDLVSVETQVRSVCKELYSIYKTVLKSKSSINEVNQVAQLRIIIKPKSCNGVGPLCTAQQVKDYIATPKPNGYQSLHTTVIPFLNESMFHLEVQIRTEDMDLIAERGIAAHYSGRGVVSGPVRPGISSGRNSNGKVICLNNTGFALRIGWLNAIREWQEEFVGNMSSREFVDTITRDLLGSRVFVFTPKGEIKNLPKGATVVDYAYLIHTEIGNKMVAAKKLSAKYAFQRHQQWLQHAKTRSARHKIMKFLREQAALSAAEITADTVNNFVADLEDESDYEQSIPSSENKDYTFNWQKILNSDKLSFGNKKNDCFLPVKNVSVPKVNGKHNKTVKELGIKINGSTFRGDSFTDFIHPGVSTSKEVLPSVDNWKAGKICAWHNTEGSSIQWLCIAERDKRRGIGVMLFHFEGTYENVGE</sequence>
<dbReference type="PROSITE" id="PS51831">
    <property type="entry name" value="HD"/>
    <property type="match status" value="1"/>
</dbReference>
<evidence type="ECO:0000256" key="7">
    <source>
        <dbReference type="ARBA" id="ARBA00022946"/>
    </source>
</evidence>
<evidence type="ECO:0000256" key="10">
    <source>
        <dbReference type="PROSITE-ProRule" id="PRU00339"/>
    </source>
</evidence>
<dbReference type="GO" id="GO:0015969">
    <property type="term" value="P:guanosine tetraphosphate metabolic process"/>
    <property type="evidence" value="ECO:0007669"/>
    <property type="project" value="InterPro"/>
</dbReference>
<evidence type="ECO:0000256" key="9">
    <source>
        <dbReference type="ARBA" id="ARBA00023134"/>
    </source>
</evidence>
<dbReference type="Pfam" id="PF13328">
    <property type="entry name" value="HD_4"/>
    <property type="match status" value="1"/>
</dbReference>
<dbReference type="SUPFAM" id="SSF81271">
    <property type="entry name" value="TGS-like"/>
    <property type="match status" value="1"/>
</dbReference>
<feature type="compositionally biased region" description="Low complexity" evidence="12">
    <location>
        <begin position="32"/>
        <end position="46"/>
    </location>
</feature>
<feature type="coiled-coil region" evidence="11">
    <location>
        <begin position="727"/>
        <end position="758"/>
    </location>
</feature>
<feature type="region of interest" description="Disordered" evidence="12">
    <location>
        <begin position="1"/>
        <end position="111"/>
    </location>
</feature>
<dbReference type="AlphaFoldDB" id="A0A0E0D098"/>
<keyword evidence="7" id="KW-0809">Transit peptide</keyword>
<feature type="region of interest" description="Disordered" evidence="12">
    <location>
        <begin position="277"/>
        <end position="300"/>
    </location>
</feature>
<dbReference type="PANTHER" id="PTHR43061:SF1">
    <property type="entry name" value="GTP DIPHOSPHOKINASE RSH1, CHLOROPLASTIC-RELATED"/>
    <property type="match status" value="1"/>
</dbReference>
<dbReference type="EnsemblPlants" id="OMERI03G15010.3">
    <property type="protein sequence ID" value="OMERI03G15010.3"/>
    <property type="gene ID" value="OMERI03G15010"/>
</dbReference>
<comment type="subcellular location">
    <subcellularLocation>
        <location evidence="1">Plastid</location>
    </subcellularLocation>
</comment>
<dbReference type="InterPro" id="IPR043519">
    <property type="entry name" value="NT_sf"/>
</dbReference>
<dbReference type="Gene3D" id="3.10.20.30">
    <property type="match status" value="1"/>
</dbReference>
<dbReference type="SUPFAM" id="SSF109604">
    <property type="entry name" value="HD-domain/PDEase-like"/>
    <property type="match status" value="1"/>
</dbReference>
<keyword evidence="11" id="KW-0175">Coiled coil</keyword>
<evidence type="ECO:0000256" key="8">
    <source>
        <dbReference type="ARBA" id="ARBA00023016"/>
    </source>
</evidence>
<evidence type="ECO:0000256" key="6">
    <source>
        <dbReference type="ARBA" id="ARBA00022840"/>
    </source>
</evidence>
<evidence type="ECO:0000256" key="2">
    <source>
        <dbReference type="ARBA" id="ARBA00007476"/>
    </source>
</evidence>
<keyword evidence="9" id="KW-0342">GTP-binding</keyword>